<dbReference type="InterPro" id="IPR017853">
    <property type="entry name" value="GH"/>
</dbReference>
<dbReference type="AlphaFoldDB" id="A0A290Q750"/>
<dbReference type="PANTHER" id="PTHR38435">
    <property type="match status" value="1"/>
</dbReference>
<dbReference type="KEGG" id="lrn:CMV25_09400"/>
<dbReference type="EMBL" id="CP047628">
    <property type="protein sequence ID" value="QIW58198.1"/>
    <property type="molecule type" value="Genomic_DNA"/>
</dbReference>
<dbReference type="Proteomes" id="UP000501558">
    <property type="component" value="Chromosome"/>
</dbReference>
<dbReference type="Gene3D" id="2.40.100.10">
    <property type="entry name" value="Cyclophilin-like"/>
    <property type="match status" value="1"/>
</dbReference>
<dbReference type="Proteomes" id="UP000501945">
    <property type="component" value="Chromosome"/>
</dbReference>
<dbReference type="Pfam" id="PF19200">
    <property type="entry name" value="MupG_N"/>
    <property type="match status" value="1"/>
</dbReference>
<dbReference type="Gene3D" id="3.20.20.70">
    <property type="entry name" value="Aldolase class I"/>
    <property type="match status" value="1"/>
</dbReference>
<evidence type="ECO:0000259" key="1">
    <source>
        <dbReference type="Pfam" id="PF05913"/>
    </source>
</evidence>
<reference evidence="5 6" key="1">
    <citation type="submission" date="2019-12" db="EMBL/GenBank/DDBJ databases">
        <title>Whole genome sequences of Lactococcus raffinolactis strains isolated from sewage.</title>
        <authorList>
            <person name="Ybazeta G."/>
            <person name="Ross M."/>
            <person name="Brabant-Kirwan D."/>
            <person name="Saleh M."/>
            <person name="Dillon J.A."/>
            <person name="Splinter K."/>
            <person name="Nokhbeh R."/>
        </authorList>
    </citation>
    <scope>NUCLEOTIDE SEQUENCE [LARGE SCALE GENOMIC DNA]</scope>
    <source>
        <strain evidence="4 5">Lr_19_14</strain>
        <strain evidence="3 6">Lr_19_5</strain>
    </source>
</reference>
<dbReference type="EMBL" id="CP047616">
    <property type="protein sequence ID" value="QIW53986.1"/>
    <property type="molecule type" value="Genomic_DNA"/>
</dbReference>
<dbReference type="InterPro" id="IPR008589">
    <property type="entry name" value="MupG"/>
</dbReference>
<evidence type="ECO:0000313" key="4">
    <source>
        <dbReference type="EMBL" id="QIW58198.1"/>
    </source>
</evidence>
<evidence type="ECO:0000313" key="3">
    <source>
        <dbReference type="EMBL" id="QIW53986.1"/>
    </source>
</evidence>
<feature type="domain" description="6-phospho-N-acetylmuramidase N-terminal" evidence="2">
    <location>
        <begin position="2"/>
        <end position="231"/>
    </location>
</feature>
<dbReference type="PANTHER" id="PTHR38435:SF2">
    <property type="entry name" value="DUF871 DOMAIN-CONTAINING PROTEIN"/>
    <property type="match status" value="1"/>
</dbReference>
<dbReference type="InterPro" id="IPR013785">
    <property type="entry name" value="Aldolase_TIM"/>
</dbReference>
<dbReference type="SUPFAM" id="SSF51445">
    <property type="entry name" value="(Trans)glycosidases"/>
    <property type="match status" value="1"/>
</dbReference>
<protein>
    <submittedName>
        <fullName evidence="3">DUF871 family protein</fullName>
    </submittedName>
</protein>
<sequence>MYGFSIFMNSDLDEAKRSYITKMVNSSFKGIFTSMHIPEDDIKLYKKRLIDLGNFAQTHHLKLMVDISGDALSRSGFSFDNLAELKAIGVTGLRMDYHISNEIISKASHTITISLNASTITQQDIDELKENNANFNHLEAWHNYYPRPETGLSHQDFIEKNNFLKQHGFKVMAFVPGDADLRHPLYLGLPTLEAHRFLHPLAALIDMERMAVDHIYVGDGGLQETTALQLTQYINDQTVLLRARSETADFRHVQGEHENRQDAARDVIRSAYARFKTIPDIQPENTVVRKKGAITIDNCDYGRYMGEIQVVKTELVADSKVNRVGNIVSEDIDLLDYIGPGQKYIIEKEKQDD</sequence>
<dbReference type="SUPFAM" id="SSF50891">
    <property type="entry name" value="Cyclophilin-like"/>
    <property type="match status" value="1"/>
</dbReference>
<feature type="domain" description="6-phospho-N-acetylmuramidase C-terminal" evidence="1">
    <location>
        <begin position="247"/>
        <end position="346"/>
    </location>
</feature>
<dbReference type="RefSeq" id="WP_096040300.1">
    <property type="nucleotide sequence ID" value="NZ_CBCPKB010000001.1"/>
</dbReference>
<dbReference type="Pfam" id="PF05913">
    <property type="entry name" value="MupG_C"/>
    <property type="match status" value="1"/>
</dbReference>
<evidence type="ECO:0000313" key="6">
    <source>
        <dbReference type="Proteomes" id="UP000501945"/>
    </source>
</evidence>
<keyword evidence="5" id="KW-1185">Reference proteome</keyword>
<dbReference type="InterPro" id="IPR029000">
    <property type="entry name" value="Cyclophilin-like_dom_sf"/>
</dbReference>
<organism evidence="3 6">
    <name type="scientific">Pseudolactococcus raffinolactis</name>
    <dbReference type="NCBI Taxonomy" id="1366"/>
    <lineage>
        <taxon>Bacteria</taxon>
        <taxon>Bacillati</taxon>
        <taxon>Bacillota</taxon>
        <taxon>Bacilli</taxon>
        <taxon>Lactobacillales</taxon>
        <taxon>Streptococcaceae</taxon>
        <taxon>Pseudolactococcus</taxon>
    </lineage>
</organism>
<gene>
    <name evidence="4" type="ORF">GU334_04465</name>
    <name evidence="3" type="ORF">GU336_07445</name>
</gene>
<dbReference type="InterPro" id="IPR043894">
    <property type="entry name" value="MupG_C"/>
</dbReference>
<name>A0A290Q750_9LACT</name>
<dbReference type="InterPro" id="IPR043797">
    <property type="entry name" value="MupG_N"/>
</dbReference>
<dbReference type="STRING" id="1348633.GCA_001591765_00345"/>
<evidence type="ECO:0000313" key="5">
    <source>
        <dbReference type="Proteomes" id="UP000501558"/>
    </source>
</evidence>
<proteinExistence type="predicted"/>
<accession>A0A290Q750</accession>
<evidence type="ECO:0000259" key="2">
    <source>
        <dbReference type="Pfam" id="PF19200"/>
    </source>
</evidence>